<dbReference type="RefSeq" id="WP_090174332.1">
    <property type="nucleotide sequence ID" value="NZ_FMXR01000016.1"/>
</dbReference>
<evidence type="ECO:0000313" key="3">
    <source>
        <dbReference type="EMBL" id="SDB28506.1"/>
    </source>
</evidence>
<dbReference type="GO" id="GO:0006313">
    <property type="term" value="P:DNA transposition"/>
    <property type="evidence" value="ECO:0007669"/>
    <property type="project" value="InterPro"/>
</dbReference>
<dbReference type="Proteomes" id="UP000199228">
    <property type="component" value="Unassembled WGS sequence"/>
</dbReference>
<dbReference type="InterPro" id="IPR026889">
    <property type="entry name" value="Zn_Tnp"/>
</dbReference>
<dbReference type="InterPro" id="IPR054832">
    <property type="entry name" value="transpos_IS91"/>
</dbReference>
<evidence type="ECO:0000259" key="2">
    <source>
        <dbReference type="Pfam" id="PF14319"/>
    </source>
</evidence>
<dbReference type="NCBIfam" id="NF033538">
    <property type="entry name" value="transpos_IS91"/>
    <property type="match status" value="1"/>
</dbReference>
<evidence type="ECO:0000313" key="7">
    <source>
        <dbReference type="Proteomes" id="UP000199228"/>
    </source>
</evidence>
<evidence type="ECO:0000313" key="5">
    <source>
        <dbReference type="EMBL" id="SDB34224.1"/>
    </source>
</evidence>
<dbReference type="PANTHER" id="PTHR37023:SF1">
    <property type="entry name" value="ISSOD25 TRANSPOSASE TNPA_ISSOD25"/>
    <property type="match status" value="1"/>
</dbReference>
<dbReference type="InterPro" id="IPR007069">
    <property type="entry name" value="Transposase_32"/>
</dbReference>
<feature type="domain" description="Transposase IS801/IS1294" evidence="1">
    <location>
        <begin position="140"/>
        <end position="327"/>
    </location>
</feature>
<dbReference type="GO" id="GO:0003677">
    <property type="term" value="F:DNA binding"/>
    <property type="evidence" value="ECO:0007669"/>
    <property type="project" value="InterPro"/>
</dbReference>
<proteinExistence type="predicted"/>
<evidence type="ECO:0000313" key="4">
    <source>
        <dbReference type="EMBL" id="SDB33027.1"/>
    </source>
</evidence>
<name>A0A1G6CQZ6_EUBOX</name>
<keyword evidence="7" id="KW-1185">Reference proteome</keyword>
<dbReference type="GO" id="GO:0004803">
    <property type="term" value="F:transposase activity"/>
    <property type="evidence" value="ECO:0007669"/>
    <property type="project" value="InterPro"/>
</dbReference>
<gene>
    <name evidence="3" type="ORF">SAMN02910417_02119</name>
    <name evidence="4" type="ORF">SAMN02910417_02458</name>
    <name evidence="5" type="ORF">SAMN02910417_02536</name>
    <name evidence="6" type="ORF">SAMN02910417_02607</name>
</gene>
<dbReference type="PANTHER" id="PTHR37023">
    <property type="entry name" value="TRANSPOSASE"/>
    <property type="match status" value="1"/>
</dbReference>
<evidence type="ECO:0000259" key="1">
    <source>
        <dbReference type="Pfam" id="PF04986"/>
    </source>
</evidence>
<protein>
    <submittedName>
        <fullName evidence="6">Transposase zinc-binding domain-containing protein</fullName>
    </submittedName>
</protein>
<feature type="domain" description="Transposase zinc-binding" evidence="2">
    <location>
        <begin position="9"/>
        <end position="98"/>
    </location>
</feature>
<dbReference type="OrthoDB" id="9791273at2"/>
<accession>A0A1G6CQZ6</accession>
<evidence type="ECO:0000313" key="6">
    <source>
        <dbReference type="EMBL" id="SDB35329.1"/>
    </source>
</evidence>
<dbReference type="EMBL" id="FMXR01000020">
    <property type="protein sequence ID" value="SDB33027.1"/>
    <property type="molecule type" value="Genomic_DNA"/>
</dbReference>
<dbReference type="EMBL" id="FMXR01000016">
    <property type="protein sequence ID" value="SDB28506.1"/>
    <property type="molecule type" value="Genomic_DNA"/>
</dbReference>
<dbReference type="STRING" id="1732.SAMN02910417_02119"/>
<dbReference type="Pfam" id="PF14319">
    <property type="entry name" value="Zn_Tnp_IS91"/>
    <property type="match status" value="1"/>
</dbReference>
<organism evidence="6 7">
    <name type="scientific">Eubacterium oxidoreducens</name>
    <dbReference type="NCBI Taxonomy" id="1732"/>
    <lineage>
        <taxon>Bacteria</taxon>
        <taxon>Bacillati</taxon>
        <taxon>Bacillota</taxon>
        <taxon>Clostridia</taxon>
        <taxon>Eubacteriales</taxon>
        <taxon>Eubacteriaceae</taxon>
        <taxon>Eubacterium</taxon>
    </lineage>
</organism>
<dbReference type="AlphaFoldDB" id="A0A1G6CQZ6"/>
<dbReference type="EMBL" id="FMXR01000022">
    <property type="protein sequence ID" value="SDB34224.1"/>
    <property type="molecule type" value="Genomic_DNA"/>
</dbReference>
<sequence length="383" mass="44671">MNKPTVQDIFLKFYSEYLEKYTPSAEQSKVSNAIMNCKTSRMGANVQVCEDCGCISIHYNSCRNRCCPMCQTLPKEKWMDMRKEDVLDAPYFHLVFTVPAELNPVIYSNQKLLYDTLYHAASATINDLSVQDKYLGANVGYICILHTWGSEMNYHPHIHTILLGGGLDKNKHWKDKGDKFFLPVQVISKVFRGKYMEELKSLWEDGKLKFYGSSEKYQNRYEFKSLIDTCYSKEWIPHCKKTFNGAQSVIKYLGKYTHRIAISNYRIIRINGENVTFSVKDYRNEGKWKELTISGVEFIRRFLMHVPPKRFVRIRHYGLLCSRMKNSNLTLCRNQLGCKKYISELRNMTSAQILDHLWGFKVGICKHCGGKVIDHHRQKPLLC</sequence>
<dbReference type="Pfam" id="PF04986">
    <property type="entry name" value="Y2_Tnp"/>
    <property type="match status" value="1"/>
</dbReference>
<dbReference type="EMBL" id="FMXR01000025">
    <property type="protein sequence ID" value="SDB35329.1"/>
    <property type="molecule type" value="Genomic_DNA"/>
</dbReference>
<reference evidence="6 7" key="1">
    <citation type="submission" date="2016-10" db="EMBL/GenBank/DDBJ databases">
        <authorList>
            <person name="de Groot N.N."/>
        </authorList>
    </citation>
    <scope>NUCLEOTIDE SEQUENCE [LARGE SCALE GENOMIC DNA]</scope>
    <source>
        <strain evidence="6 7">DSM 3217</strain>
    </source>
</reference>